<dbReference type="OMA" id="FIANCRN"/>
<evidence type="ECO:0000313" key="8">
    <source>
        <dbReference type="EMBL" id="SCW02575.1"/>
    </source>
</evidence>
<keyword evidence="6" id="KW-0732">Signal</keyword>
<dbReference type="GO" id="GO:0004623">
    <property type="term" value="F:phospholipase A2 activity"/>
    <property type="evidence" value="ECO:0007669"/>
    <property type="project" value="TreeGrafter"/>
</dbReference>
<keyword evidence="9" id="KW-1185">Reference proteome</keyword>
<dbReference type="Pfam" id="PF01735">
    <property type="entry name" value="PLA2_B"/>
    <property type="match status" value="2"/>
</dbReference>
<organism evidence="8 9">
    <name type="scientific">Lachancea fermentati</name>
    <name type="common">Zygosaccharomyces fermentati</name>
    <dbReference type="NCBI Taxonomy" id="4955"/>
    <lineage>
        <taxon>Eukaryota</taxon>
        <taxon>Fungi</taxon>
        <taxon>Dikarya</taxon>
        <taxon>Ascomycota</taxon>
        <taxon>Saccharomycotina</taxon>
        <taxon>Saccharomycetes</taxon>
        <taxon>Saccharomycetales</taxon>
        <taxon>Saccharomycetaceae</taxon>
        <taxon>Lachancea</taxon>
    </lineage>
</organism>
<dbReference type="EC" id="3.1.1.5" evidence="6"/>
<evidence type="ECO:0000256" key="4">
    <source>
        <dbReference type="ARBA" id="ARBA00023098"/>
    </source>
</evidence>
<dbReference type="GO" id="GO:0005829">
    <property type="term" value="C:cytosol"/>
    <property type="evidence" value="ECO:0007669"/>
    <property type="project" value="TreeGrafter"/>
</dbReference>
<proteinExistence type="inferred from homology"/>
<dbReference type="AlphaFoldDB" id="A0A1G4MFE3"/>
<evidence type="ECO:0000313" key="9">
    <source>
        <dbReference type="Proteomes" id="UP000190831"/>
    </source>
</evidence>
<evidence type="ECO:0000256" key="1">
    <source>
        <dbReference type="ARBA" id="ARBA00008780"/>
    </source>
</evidence>
<keyword evidence="3 5" id="KW-0442">Lipid degradation</keyword>
<name>A0A1G4MFE3_LACFM</name>
<evidence type="ECO:0000256" key="2">
    <source>
        <dbReference type="ARBA" id="ARBA00022801"/>
    </source>
</evidence>
<accession>A0A1G4MFE3</accession>
<feature type="domain" description="PLA2c" evidence="7">
    <location>
        <begin position="33"/>
        <end position="693"/>
    </location>
</feature>
<gene>
    <name evidence="8" type="ORF">LAFE_0F09516G</name>
</gene>
<evidence type="ECO:0000256" key="5">
    <source>
        <dbReference type="PROSITE-ProRule" id="PRU00555"/>
    </source>
</evidence>
<dbReference type="SUPFAM" id="SSF52151">
    <property type="entry name" value="FabD/lysophospholipase-like"/>
    <property type="match status" value="1"/>
</dbReference>
<dbReference type="GO" id="GO:0005886">
    <property type="term" value="C:plasma membrane"/>
    <property type="evidence" value="ECO:0007669"/>
    <property type="project" value="TreeGrafter"/>
</dbReference>
<dbReference type="GO" id="GO:0005783">
    <property type="term" value="C:endoplasmic reticulum"/>
    <property type="evidence" value="ECO:0007669"/>
    <property type="project" value="TreeGrafter"/>
</dbReference>
<protein>
    <recommendedName>
        <fullName evidence="6">Lysophospholipase</fullName>
        <ecNumber evidence="6">3.1.1.5</ecNumber>
    </recommendedName>
</protein>
<dbReference type="InterPro" id="IPR002642">
    <property type="entry name" value="LysoPLipase_cat_dom"/>
</dbReference>
<feature type="chain" id="PRO_5009028979" description="Lysophospholipase" evidence="6">
    <location>
        <begin position="23"/>
        <end position="693"/>
    </location>
</feature>
<dbReference type="GO" id="GO:0046475">
    <property type="term" value="P:glycerophospholipid catabolic process"/>
    <property type="evidence" value="ECO:0007669"/>
    <property type="project" value="TreeGrafter"/>
</dbReference>
<evidence type="ECO:0000256" key="6">
    <source>
        <dbReference type="RuleBase" id="RU362103"/>
    </source>
</evidence>
<dbReference type="Gene3D" id="3.40.1090.10">
    <property type="entry name" value="Cytosolic phospholipase A2 catalytic domain"/>
    <property type="match status" value="1"/>
</dbReference>
<feature type="signal peptide" evidence="6">
    <location>
        <begin position="1"/>
        <end position="22"/>
    </location>
</feature>
<dbReference type="EMBL" id="LT598490">
    <property type="protein sequence ID" value="SCW02575.1"/>
    <property type="molecule type" value="Genomic_DNA"/>
</dbReference>
<evidence type="ECO:0000256" key="3">
    <source>
        <dbReference type="ARBA" id="ARBA00022963"/>
    </source>
</evidence>
<dbReference type="STRING" id="4955.A0A1G4MFE3"/>
<keyword evidence="2 5" id="KW-0378">Hydrolase</keyword>
<dbReference type="InterPro" id="IPR016035">
    <property type="entry name" value="Acyl_Trfase/lysoPLipase"/>
</dbReference>
<comment type="catalytic activity">
    <reaction evidence="6">
        <text>a 1-acyl-sn-glycero-3-phosphocholine + H2O = sn-glycerol 3-phosphocholine + a fatty acid + H(+)</text>
        <dbReference type="Rhea" id="RHEA:15177"/>
        <dbReference type="ChEBI" id="CHEBI:15377"/>
        <dbReference type="ChEBI" id="CHEBI:15378"/>
        <dbReference type="ChEBI" id="CHEBI:16870"/>
        <dbReference type="ChEBI" id="CHEBI:28868"/>
        <dbReference type="ChEBI" id="CHEBI:58168"/>
        <dbReference type="EC" id="3.1.1.5"/>
    </reaction>
</comment>
<keyword evidence="4 5" id="KW-0443">Lipid metabolism</keyword>
<dbReference type="OrthoDB" id="4084751at2759"/>
<dbReference type="PROSITE" id="PS51210">
    <property type="entry name" value="PLA2C"/>
    <property type="match status" value="1"/>
</dbReference>
<dbReference type="GO" id="GO:0005576">
    <property type="term" value="C:extracellular region"/>
    <property type="evidence" value="ECO:0007669"/>
    <property type="project" value="TreeGrafter"/>
</dbReference>
<evidence type="ECO:0000259" key="7">
    <source>
        <dbReference type="PROSITE" id="PS51210"/>
    </source>
</evidence>
<comment type="similarity">
    <text evidence="1 6">Belongs to the lysophospholipase family.</text>
</comment>
<sequence length="693" mass="79175">MTRASVFLIVLYVVTFNLIVDCERLPYGPYEVACPPHELIRLAEDSLCEEESDYLANRRQVTQAWITKFLNKLSIPEFDIAVFNELSDQPIGIGLALSGGGYRSMLTGSGFLIKMDQYGIFDCLSHISAISGGSWLLASLILNNFNITAIQKWDIEDSLLRGIPDIEVHDKDIVTRINMKDASEIIESDEWFYDQLTESKVLEKRSEDSFNTFEKFFAQMDQYSDTLNNNSLRKRTVNYFSLIKDVIINSFKNKETTIDKDLTIKGMVQSFKKFRTALEFYIEIHSEVRGKRMLGFPLSFTDYWGRALIRHIGVKMNSSDTVNSLAQSFQESSKFQSFQMPIPILVSNCKNEQLKDAVFEFTPFEFGSWNVLKLFVKLRYLGSKIISGKPQFCVNGFDDISFLTATSSSLFNNVLIYIWQLVAPSLETRNAVRAIISTFGLDFRQSSIHGGKINFTLARPEYALYGPNPFYKYPNVESVLTNESQLYLVDGGEDGENVPIRSLAIPERSSDLIFALDSSSDVNNYPNGSMLRNLYDHYMKEEHIETSSTYRPNYPFVSLPFIPSSEFFARGNLLSRPIAFGCNLESYSLRKGAEIPSKTSPKIQTPPIIIYYANYNHSFPSNTSTFKLRYSEQEVEGMLDNGKDIFSFDSSSFFMKCIGCLMVKRTYDRHIIEGGQNKPPTFCQKCYYEFCYN</sequence>
<dbReference type="PANTHER" id="PTHR10728">
    <property type="entry name" value="CYTOSOLIC PHOSPHOLIPASE A2"/>
    <property type="match status" value="1"/>
</dbReference>
<dbReference type="SMART" id="SM00022">
    <property type="entry name" value="PLAc"/>
    <property type="match status" value="1"/>
</dbReference>
<dbReference type="GO" id="GO:0004622">
    <property type="term" value="F:phosphatidylcholine lysophospholipase activity"/>
    <property type="evidence" value="ECO:0007669"/>
    <property type="project" value="UniProtKB-EC"/>
</dbReference>
<dbReference type="PANTHER" id="PTHR10728:SF56">
    <property type="entry name" value="MEIOTIC PHOSPHOLIPASE SPO1-RELATED"/>
    <property type="match status" value="1"/>
</dbReference>
<reference evidence="9" key="1">
    <citation type="submission" date="2016-03" db="EMBL/GenBank/DDBJ databases">
        <authorList>
            <person name="Devillers H."/>
        </authorList>
    </citation>
    <scope>NUCLEOTIDE SEQUENCE [LARGE SCALE GENOMIC DNA]</scope>
</reference>
<dbReference type="Proteomes" id="UP000190831">
    <property type="component" value="Chromosome F"/>
</dbReference>